<dbReference type="AlphaFoldDB" id="A0A3N6MT17"/>
<evidence type="ECO:0000313" key="2">
    <source>
        <dbReference type="Proteomes" id="UP000272778"/>
    </source>
</evidence>
<comment type="caution">
    <text evidence="1">The sequence shown here is derived from an EMBL/GenBank/DDBJ whole genome shotgun (WGS) entry which is preliminary data.</text>
</comment>
<sequence length="130" mass="15120">MQLETGKLALAELESKLRTIRGLKQRGLYSLVPAASIVPAQIHRTNILNHDRHYHHLPPLWEKLKDDLRERLLPPEERLARQQQLQNAYVSYASCRASYGGHGWSPGNAQPMKAEYRRAMTRRYFERCLS</sequence>
<dbReference type="EMBL" id="RQIS01000011">
    <property type="protein sequence ID" value="RQH04985.1"/>
    <property type="molecule type" value="Genomic_DNA"/>
</dbReference>
<proteinExistence type="predicted"/>
<gene>
    <name evidence="1" type="ORF">D1Y85_16365</name>
</gene>
<accession>A0A3N6MT17</accession>
<name>A0A3N6MT17_9BURK</name>
<dbReference type="OrthoDB" id="9115345at2"/>
<reference evidence="1 2" key="1">
    <citation type="submission" date="2018-11" db="EMBL/GenBank/DDBJ databases">
        <title>Paraburkholderia sp. DHOA04, isolated from soil.</title>
        <authorList>
            <person name="Gao Z.-H."/>
            <person name="Qiu L.-H."/>
            <person name="Fu J.-C."/>
        </authorList>
    </citation>
    <scope>NUCLEOTIDE SEQUENCE [LARGE SCALE GENOMIC DNA]</scope>
    <source>
        <strain evidence="1 2">DHOA04</strain>
    </source>
</reference>
<organism evidence="1 2">
    <name type="scientific">Paraburkholderia dinghuensis</name>
    <dbReference type="NCBI Taxonomy" id="2305225"/>
    <lineage>
        <taxon>Bacteria</taxon>
        <taxon>Pseudomonadati</taxon>
        <taxon>Pseudomonadota</taxon>
        <taxon>Betaproteobacteria</taxon>
        <taxon>Burkholderiales</taxon>
        <taxon>Burkholderiaceae</taxon>
        <taxon>Paraburkholderia</taxon>
    </lineage>
</organism>
<dbReference type="Proteomes" id="UP000272778">
    <property type="component" value="Unassembled WGS sequence"/>
</dbReference>
<evidence type="ECO:0000313" key="1">
    <source>
        <dbReference type="EMBL" id="RQH04985.1"/>
    </source>
</evidence>
<protein>
    <submittedName>
        <fullName evidence="1">Uncharacterized protein</fullName>
    </submittedName>
</protein>
<keyword evidence="2" id="KW-1185">Reference proteome</keyword>